<protein>
    <submittedName>
        <fullName evidence="2">ABHD8 protein</fullName>
    </submittedName>
</protein>
<feature type="domain" description="Serine aminopeptidase S33" evidence="1">
    <location>
        <begin position="41"/>
        <end position="270"/>
    </location>
</feature>
<dbReference type="Pfam" id="PF12146">
    <property type="entry name" value="Hydrolase_4"/>
    <property type="match status" value="1"/>
</dbReference>
<dbReference type="SUPFAM" id="SSF53474">
    <property type="entry name" value="alpha/beta-Hydrolases"/>
    <property type="match status" value="1"/>
</dbReference>
<dbReference type="Proteomes" id="UP000604046">
    <property type="component" value="Unassembled WGS sequence"/>
</dbReference>
<evidence type="ECO:0000313" key="2">
    <source>
        <dbReference type="EMBL" id="CAE6970108.1"/>
    </source>
</evidence>
<evidence type="ECO:0000313" key="3">
    <source>
        <dbReference type="Proteomes" id="UP000604046"/>
    </source>
</evidence>
<dbReference type="OrthoDB" id="428974at2759"/>
<sequence length="289" mass="31223">MNFGATWRSGRALIERAQLREVRPGRRLNYLQLDPKPGQPTLLLVHGSAASLSQYLPLVEPLQSLGYGIVTYDWYGCGGSEKPDSWAAYSFDELLADLSAVWKLAKACGAGPHFVAGHSFGTHLVIRLMASLAPDELQSVSGLVLLGAAKTFPEGHPVFNLPVFVLRWMQHGMTDAFLKMALAASCDPELRKQEEDACNGNPMYMCKAYYRQVRNATDADVAACQGLPALVVRGAEDGLVSAEDSKAIVEALPKARLKEVSRAGHAPMLEAPSEVAELVVEFVNAVIGS</sequence>
<dbReference type="InterPro" id="IPR029058">
    <property type="entry name" value="AB_hydrolase_fold"/>
</dbReference>
<dbReference type="InterPro" id="IPR050228">
    <property type="entry name" value="Carboxylesterase_BioH"/>
</dbReference>
<proteinExistence type="predicted"/>
<name>A0A812I3W4_9DINO</name>
<gene>
    <name evidence="2" type="primary">ABHD8</name>
    <name evidence="2" type="ORF">SNAT2548_LOCUS2454</name>
</gene>
<organism evidence="2 3">
    <name type="scientific">Symbiodinium natans</name>
    <dbReference type="NCBI Taxonomy" id="878477"/>
    <lineage>
        <taxon>Eukaryota</taxon>
        <taxon>Sar</taxon>
        <taxon>Alveolata</taxon>
        <taxon>Dinophyceae</taxon>
        <taxon>Suessiales</taxon>
        <taxon>Symbiodiniaceae</taxon>
        <taxon>Symbiodinium</taxon>
    </lineage>
</organism>
<reference evidence="2" key="1">
    <citation type="submission" date="2021-02" db="EMBL/GenBank/DDBJ databases">
        <authorList>
            <person name="Dougan E. K."/>
            <person name="Rhodes N."/>
            <person name="Thang M."/>
            <person name="Chan C."/>
        </authorList>
    </citation>
    <scope>NUCLEOTIDE SEQUENCE</scope>
</reference>
<dbReference type="AlphaFoldDB" id="A0A812I3W4"/>
<dbReference type="InterPro" id="IPR022742">
    <property type="entry name" value="Hydrolase_4"/>
</dbReference>
<accession>A0A812I3W4</accession>
<dbReference type="PANTHER" id="PTHR43194">
    <property type="entry name" value="HYDROLASE ALPHA/BETA FOLD FAMILY"/>
    <property type="match status" value="1"/>
</dbReference>
<dbReference type="EMBL" id="CAJNDS010000144">
    <property type="protein sequence ID" value="CAE6970108.1"/>
    <property type="molecule type" value="Genomic_DNA"/>
</dbReference>
<dbReference type="PANTHER" id="PTHR43194:SF2">
    <property type="entry name" value="PEROXISOMAL MEMBRANE PROTEIN LPX1"/>
    <property type="match status" value="1"/>
</dbReference>
<dbReference type="Gene3D" id="3.40.50.1820">
    <property type="entry name" value="alpha/beta hydrolase"/>
    <property type="match status" value="1"/>
</dbReference>
<comment type="caution">
    <text evidence="2">The sequence shown here is derived from an EMBL/GenBank/DDBJ whole genome shotgun (WGS) entry which is preliminary data.</text>
</comment>
<evidence type="ECO:0000259" key="1">
    <source>
        <dbReference type="Pfam" id="PF12146"/>
    </source>
</evidence>
<keyword evidence="3" id="KW-1185">Reference proteome</keyword>